<feature type="region of interest" description="Disordered" evidence="2">
    <location>
        <begin position="392"/>
        <end position="497"/>
    </location>
</feature>
<reference evidence="3" key="1">
    <citation type="submission" date="2022-06" db="EMBL/GenBank/DDBJ databases">
        <authorList>
            <person name="Andreotti S."/>
            <person name="Wyler E."/>
        </authorList>
    </citation>
    <scope>NUCLEOTIDE SEQUENCE</scope>
</reference>
<name>A0AAV0A213_PHORO</name>
<feature type="region of interest" description="Disordered" evidence="2">
    <location>
        <begin position="332"/>
        <end position="356"/>
    </location>
</feature>
<dbReference type="InterPro" id="IPR040095">
    <property type="entry name" value="KRBA1"/>
</dbReference>
<feature type="compositionally biased region" description="Basic and acidic residues" evidence="2">
    <location>
        <begin position="154"/>
        <end position="165"/>
    </location>
</feature>
<dbReference type="InterPro" id="IPR029317">
    <property type="entry name" value="KRBA1_rpt"/>
</dbReference>
<evidence type="ECO:0000256" key="2">
    <source>
        <dbReference type="SAM" id="MobiDB-lite"/>
    </source>
</evidence>
<dbReference type="AlphaFoldDB" id="A0AAV0A213"/>
<feature type="region of interest" description="Disordered" evidence="2">
    <location>
        <begin position="620"/>
        <end position="809"/>
    </location>
</feature>
<dbReference type="PANTHER" id="PTHR22740:SF3">
    <property type="entry name" value="PROTEIN KRBA1"/>
    <property type="match status" value="1"/>
</dbReference>
<feature type="region of interest" description="Disordered" evidence="2">
    <location>
        <begin position="274"/>
        <end position="316"/>
    </location>
</feature>
<dbReference type="SMART" id="SM01258">
    <property type="entry name" value="KRBA1"/>
    <property type="match status" value="6"/>
</dbReference>
<evidence type="ECO:0000256" key="1">
    <source>
        <dbReference type="SAM" id="Coils"/>
    </source>
</evidence>
<feature type="region of interest" description="Disordered" evidence="2">
    <location>
        <begin position="82"/>
        <end position="200"/>
    </location>
</feature>
<dbReference type="Proteomes" id="UP001152836">
    <property type="component" value="Unassembled WGS sequence"/>
</dbReference>
<feature type="compositionally biased region" description="Basic and acidic residues" evidence="2">
    <location>
        <begin position="35"/>
        <end position="46"/>
    </location>
</feature>
<organism evidence="3 4">
    <name type="scientific">Phodopus roborovskii</name>
    <name type="common">Roborovski's desert hamster</name>
    <name type="synonym">Cricetulus roborovskii</name>
    <dbReference type="NCBI Taxonomy" id="109678"/>
    <lineage>
        <taxon>Eukaryota</taxon>
        <taxon>Metazoa</taxon>
        <taxon>Chordata</taxon>
        <taxon>Craniata</taxon>
        <taxon>Vertebrata</taxon>
        <taxon>Euteleostomi</taxon>
        <taxon>Mammalia</taxon>
        <taxon>Eutheria</taxon>
        <taxon>Euarchontoglires</taxon>
        <taxon>Glires</taxon>
        <taxon>Rodentia</taxon>
        <taxon>Myomorpha</taxon>
        <taxon>Muroidea</taxon>
        <taxon>Cricetidae</taxon>
        <taxon>Cricetinae</taxon>
        <taxon>Phodopus</taxon>
    </lineage>
</organism>
<dbReference type="Pfam" id="PF15287">
    <property type="entry name" value="KRBA1"/>
    <property type="match status" value="5"/>
</dbReference>
<feature type="compositionally biased region" description="Low complexity" evidence="2">
    <location>
        <begin position="460"/>
        <end position="475"/>
    </location>
</feature>
<feature type="compositionally biased region" description="Basic and acidic residues" evidence="2">
    <location>
        <begin position="702"/>
        <end position="723"/>
    </location>
</feature>
<feature type="coiled-coil region" evidence="1">
    <location>
        <begin position="831"/>
        <end position="858"/>
    </location>
</feature>
<keyword evidence="1" id="KW-0175">Coiled coil</keyword>
<evidence type="ECO:0000313" key="4">
    <source>
        <dbReference type="Proteomes" id="UP001152836"/>
    </source>
</evidence>
<feature type="compositionally biased region" description="Basic and acidic residues" evidence="2">
    <location>
        <begin position="525"/>
        <end position="557"/>
    </location>
</feature>
<feature type="region of interest" description="Disordered" evidence="2">
    <location>
        <begin position="991"/>
        <end position="1041"/>
    </location>
</feature>
<feature type="compositionally biased region" description="Basic and acidic residues" evidence="2">
    <location>
        <begin position="183"/>
        <end position="193"/>
    </location>
</feature>
<protein>
    <submittedName>
        <fullName evidence="3">Krba1 protein</fullName>
    </submittedName>
</protein>
<feature type="compositionally biased region" description="Basic and acidic residues" evidence="2">
    <location>
        <begin position="1029"/>
        <end position="1041"/>
    </location>
</feature>
<gene>
    <name evidence="3" type="primary">Krba1</name>
    <name evidence="3" type="ORF">PHOROB_LOCUS14716</name>
</gene>
<proteinExistence type="predicted"/>
<feature type="compositionally biased region" description="Polar residues" evidence="2">
    <location>
        <begin position="394"/>
        <end position="407"/>
    </location>
</feature>
<keyword evidence="4" id="KW-1185">Reference proteome</keyword>
<comment type="caution">
    <text evidence="3">The sequence shown here is derived from an EMBL/GenBank/DDBJ whole genome shotgun (WGS) entry which is preliminary data.</text>
</comment>
<feature type="compositionally biased region" description="Basic and acidic residues" evidence="2">
    <location>
        <begin position="682"/>
        <end position="691"/>
    </location>
</feature>
<dbReference type="EMBL" id="CALSGD010001555">
    <property type="protein sequence ID" value="CAH7160909.1"/>
    <property type="molecule type" value="Genomic_DNA"/>
</dbReference>
<sequence>MRENYETLVSVGTSELLPLSAFLSPTEPGGTTAGESHHDKGQEPPLEHGSQGGQPQQSLHLTALVQLVKEIPEFLFGEVKGTEDYSESGSTSLDGEQASPEAGTVETYPPRSLLNSLPESPESHPSLATTPTGSSSSSGPPGDWAQESSLPTRTADKPLTIEKEGLGASRETSIHPTQSLDQSKSHLRQDRGTSPENSPLQGLINCLKEILVPGPQHQHRGTAPDLPPSLPGLSVLKQTRAEVEPGSLPCPVKTEAISGDCPLQGLLNCLKEIPEAPDRRPSPSGVGDLQLQADPGKRNSGGMRCPQTPPLRRSHGAGSMLAMVKVEDSWAQSPPVPASCQLSRQGHSPYFTGDNREIRVPRWGPMMTLAGRASSSPLEALEACLKGIPPGGSSPLQSLATSWSRSPQPGDAGSQRLELQPQGSHSEEATREPLLPLSLQGCMREGLGVQPSGSQGTPTSFSSASSSDGDLDFGSPRSSQGQRLGKGYPPGNSPLQGLENCLREIPIPRPQAAWPCSLAADRGLKKTEPRNWTADREGPKSEACEPPHFRQGQEEVPSRSLRLSSTQTCPPTYHQVAARPRMWQWPKDETATMPSPLHCLESSLRGILPVRPLRFTCVTGPGPSPSPCSSSSFSSSDGEDLRPETALWQPALQKKDYLPSGKGPEPLSPVSGASPRGSKNSHLAEDPKTTEPGDCSSLSTGKTERTGAKSQSPRREGTAEHTCHPGPVSSDEGKGEASGCPWPASQLEKRPETKGTEESRDQEPGHKQPGAIARTQGNLLSEDPLETPSKSPLPIAALSKWPPTSFQSPCPCGRSLQQELHSLGTALTDKLDQLAAALAGLTQEVATMRTRMDRMERHPRSLGPKGQASWQLALPRRPRWANRLDHRHPPYQRQKGPTRPKPKILRAQAEGCKAGDCPGLPRGKGTLVPQLPPDASLVDSSRPTCSLSQQISAPGGHNVLTAHPLVEHTGCHQNPLSPSVPTALVPLVASPETSADTEPQAARVAAISSPNQHREPNSLLGGALSKDLWGGDHRDPRWGAH</sequence>
<feature type="region of interest" description="Disordered" evidence="2">
    <location>
        <begin position="18"/>
        <end position="61"/>
    </location>
</feature>
<feature type="compositionally biased region" description="Basic and acidic residues" evidence="2">
    <location>
        <begin position="747"/>
        <end position="766"/>
    </location>
</feature>
<feature type="region of interest" description="Disordered" evidence="2">
    <location>
        <begin position="525"/>
        <end position="568"/>
    </location>
</feature>
<feature type="compositionally biased region" description="Polar residues" evidence="2">
    <location>
        <begin position="170"/>
        <end position="182"/>
    </location>
</feature>
<evidence type="ECO:0000313" key="3">
    <source>
        <dbReference type="EMBL" id="CAH7160909.1"/>
    </source>
</evidence>
<accession>A0AAV0A213</accession>
<feature type="compositionally biased region" description="Low complexity" evidence="2">
    <location>
        <begin position="627"/>
        <end position="636"/>
    </location>
</feature>
<dbReference type="PANTHER" id="PTHR22740">
    <property type="entry name" value="PROTEIN KRBA1"/>
    <property type="match status" value="1"/>
</dbReference>
<feature type="compositionally biased region" description="Low complexity" evidence="2">
    <location>
        <begin position="109"/>
        <end position="142"/>
    </location>
</feature>